<name>A0AAV9GH18_9PEZI</name>
<evidence type="ECO:0000313" key="2">
    <source>
        <dbReference type="EMBL" id="KAK4447362.1"/>
    </source>
</evidence>
<feature type="compositionally biased region" description="Polar residues" evidence="1">
    <location>
        <begin position="111"/>
        <end position="120"/>
    </location>
</feature>
<sequence>MAISPTELLAVVVSLGIQATDNLPGHFDALGWKPEGTLIDVLLSLPDSELAHRFLSAFFQVERLCPGTSTYPHLTMGAGGADLRTRIMDFAMGHLDMSALSPMLSVTSCRSSLSRTVSTQPSPPMPDLDLSTSTEPTPNSTSTGFISTKQGSYEAGEHGFAVPGPPRLVQPVSTDTSPEVLDDDVFMEDMAPLDLLFQDHADSDPYPNKGSILISSSTRHPAERLDLPPLADSLQSPDFMSMAALRDRAAQTVDLQSAMSKLSIGLPSAVLGKTSRNSIGSALQGLSGASGRGVQSKAHTKTSDGASGNLARILGNGRRGQ</sequence>
<feature type="region of interest" description="Disordered" evidence="1">
    <location>
        <begin position="111"/>
        <end position="176"/>
    </location>
</feature>
<protein>
    <submittedName>
        <fullName evidence="2">Uncharacterized protein</fullName>
    </submittedName>
</protein>
<comment type="caution">
    <text evidence="2">The sequence shown here is derived from an EMBL/GenBank/DDBJ whole genome shotgun (WGS) entry which is preliminary data.</text>
</comment>
<reference evidence="2" key="1">
    <citation type="journal article" date="2023" name="Mol. Phylogenet. Evol.">
        <title>Genome-scale phylogeny and comparative genomics of the fungal order Sordariales.</title>
        <authorList>
            <person name="Hensen N."/>
            <person name="Bonometti L."/>
            <person name="Westerberg I."/>
            <person name="Brannstrom I.O."/>
            <person name="Guillou S."/>
            <person name="Cros-Aarteil S."/>
            <person name="Calhoun S."/>
            <person name="Haridas S."/>
            <person name="Kuo A."/>
            <person name="Mondo S."/>
            <person name="Pangilinan J."/>
            <person name="Riley R."/>
            <person name="LaButti K."/>
            <person name="Andreopoulos B."/>
            <person name="Lipzen A."/>
            <person name="Chen C."/>
            <person name="Yan M."/>
            <person name="Daum C."/>
            <person name="Ng V."/>
            <person name="Clum A."/>
            <person name="Steindorff A."/>
            <person name="Ohm R.A."/>
            <person name="Martin F."/>
            <person name="Silar P."/>
            <person name="Natvig D.O."/>
            <person name="Lalanne C."/>
            <person name="Gautier V."/>
            <person name="Ament-Velasquez S.L."/>
            <person name="Kruys A."/>
            <person name="Hutchinson M.I."/>
            <person name="Powell A.J."/>
            <person name="Barry K."/>
            <person name="Miller A.N."/>
            <person name="Grigoriev I.V."/>
            <person name="Debuchy R."/>
            <person name="Gladieux P."/>
            <person name="Hiltunen Thoren M."/>
            <person name="Johannesson H."/>
        </authorList>
    </citation>
    <scope>NUCLEOTIDE SEQUENCE</scope>
    <source>
        <strain evidence="2">PSN243</strain>
    </source>
</reference>
<evidence type="ECO:0000313" key="3">
    <source>
        <dbReference type="Proteomes" id="UP001321760"/>
    </source>
</evidence>
<gene>
    <name evidence="2" type="ORF">QBC34DRAFT_382318</name>
</gene>
<feature type="compositionally biased region" description="Low complexity" evidence="1">
    <location>
        <begin position="131"/>
        <end position="143"/>
    </location>
</feature>
<feature type="region of interest" description="Disordered" evidence="1">
    <location>
        <begin position="286"/>
        <end position="321"/>
    </location>
</feature>
<dbReference type="EMBL" id="MU865950">
    <property type="protein sequence ID" value="KAK4447362.1"/>
    <property type="molecule type" value="Genomic_DNA"/>
</dbReference>
<accession>A0AAV9GH18</accession>
<dbReference type="Proteomes" id="UP001321760">
    <property type="component" value="Unassembled WGS sequence"/>
</dbReference>
<organism evidence="2 3">
    <name type="scientific">Podospora aff. communis PSN243</name>
    <dbReference type="NCBI Taxonomy" id="3040156"/>
    <lineage>
        <taxon>Eukaryota</taxon>
        <taxon>Fungi</taxon>
        <taxon>Dikarya</taxon>
        <taxon>Ascomycota</taxon>
        <taxon>Pezizomycotina</taxon>
        <taxon>Sordariomycetes</taxon>
        <taxon>Sordariomycetidae</taxon>
        <taxon>Sordariales</taxon>
        <taxon>Podosporaceae</taxon>
        <taxon>Podospora</taxon>
    </lineage>
</organism>
<dbReference type="AlphaFoldDB" id="A0AAV9GH18"/>
<evidence type="ECO:0000256" key="1">
    <source>
        <dbReference type="SAM" id="MobiDB-lite"/>
    </source>
</evidence>
<keyword evidence="3" id="KW-1185">Reference proteome</keyword>
<reference evidence="2" key="2">
    <citation type="submission" date="2023-05" db="EMBL/GenBank/DDBJ databases">
        <authorList>
            <consortium name="Lawrence Berkeley National Laboratory"/>
            <person name="Steindorff A."/>
            <person name="Hensen N."/>
            <person name="Bonometti L."/>
            <person name="Westerberg I."/>
            <person name="Brannstrom I.O."/>
            <person name="Guillou S."/>
            <person name="Cros-Aarteil S."/>
            <person name="Calhoun S."/>
            <person name="Haridas S."/>
            <person name="Kuo A."/>
            <person name="Mondo S."/>
            <person name="Pangilinan J."/>
            <person name="Riley R."/>
            <person name="Labutti K."/>
            <person name="Andreopoulos B."/>
            <person name="Lipzen A."/>
            <person name="Chen C."/>
            <person name="Yanf M."/>
            <person name="Daum C."/>
            <person name="Ng V."/>
            <person name="Clum A."/>
            <person name="Ohm R."/>
            <person name="Martin F."/>
            <person name="Silar P."/>
            <person name="Natvig D."/>
            <person name="Lalanne C."/>
            <person name="Gautier V."/>
            <person name="Ament-Velasquez S.L."/>
            <person name="Kruys A."/>
            <person name="Hutchinson M.I."/>
            <person name="Powell A.J."/>
            <person name="Barry K."/>
            <person name="Miller A.N."/>
            <person name="Grigoriev I.V."/>
            <person name="Debuchy R."/>
            <person name="Gladieux P."/>
            <person name="Thoren M.H."/>
            <person name="Johannesson H."/>
        </authorList>
    </citation>
    <scope>NUCLEOTIDE SEQUENCE</scope>
    <source>
        <strain evidence="2">PSN243</strain>
    </source>
</reference>
<proteinExistence type="predicted"/>